<name>M5TS08_9BACT</name>
<comment type="caution">
    <text evidence="1">The sequence shown here is derived from an EMBL/GenBank/DDBJ whole genome shotgun (WGS) entry which is preliminary data.</text>
</comment>
<reference evidence="1 2" key="1">
    <citation type="journal article" date="2013" name="Mar. Genomics">
        <title>Expression of sulfatases in Rhodopirellula baltica and the diversity of sulfatases in the genus Rhodopirellula.</title>
        <authorList>
            <person name="Wegner C.E."/>
            <person name="Richter-Heitmann T."/>
            <person name="Klindworth A."/>
            <person name="Klockow C."/>
            <person name="Richter M."/>
            <person name="Achstetter T."/>
            <person name="Glockner F.O."/>
            <person name="Harder J."/>
        </authorList>
    </citation>
    <scope>NUCLEOTIDE SEQUENCE [LARGE SCALE GENOMIC DNA]</scope>
    <source>
        <strain evidence="1 2">SM41</strain>
    </source>
</reference>
<organism evidence="1 2">
    <name type="scientific">Rhodopirellula sallentina SM41</name>
    <dbReference type="NCBI Taxonomy" id="1263870"/>
    <lineage>
        <taxon>Bacteria</taxon>
        <taxon>Pseudomonadati</taxon>
        <taxon>Planctomycetota</taxon>
        <taxon>Planctomycetia</taxon>
        <taxon>Pirellulales</taxon>
        <taxon>Pirellulaceae</taxon>
        <taxon>Rhodopirellula</taxon>
    </lineage>
</organism>
<proteinExistence type="predicted"/>
<dbReference type="EMBL" id="ANOH01000462">
    <property type="protein sequence ID" value="EMI51972.1"/>
    <property type="molecule type" value="Genomic_DNA"/>
</dbReference>
<protein>
    <submittedName>
        <fullName evidence="1">Uncharacterized protein</fullName>
    </submittedName>
</protein>
<dbReference type="Proteomes" id="UP000011885">
    <property type="component" value="Unassembled WGS sequence"/>
</dbReference>
<gene>
    <name evidence="1" type="ORF">RSSM_06605</name>
</gene>
<evidence type="ECO:0000313" key="2">
    <source>
        <dbReference type="Proteomes" id="UP000011885"/>
    </source>
</evidence>
<evidence type="ECO:0000313" key="1">
    <source>
        <dbReference type="EMBL" id="EMI51972.1"/>
    </source>
</evidence>
<dbReference type="PATRIC" id="fig|1263870.3.peg.7009"/>
<accession>M5TS08</accession>
<keyword evidence="2" id="KW-1185">Reference proteome</keyword>
<sequence length="44" mass="4990">MIRFIGKSFFDVFVRVSATPELGVAFQSLNDQVVRLIAVFPCRD</sequence>
<dbReference type="AlphaFoldDB" id="M5TS08"/>